<organism evidence="2 3">
    <name type="scientific">Spinacia oleracea</name>
    <name type="common">Spinach</name>
    <dbReference type="NCBI Taxonomy" id="3562"/>
    <lineage>
        <taxon>Eukaryota</taxon>
        <taxon>Viridiplantae</taxon>
        <taxon>Streptophyta</taxon>
        <taxon>Embryophyta</taxon>
        <taxon>Tracheophyta</taxon>
        <taxon>Spermatophyta</taxon>
        <taxon>Magnoliopsida</taxon>
        <taxon>eudicotyledons</taxon>
        <taxon>Gunneridae</taxon>
        <taxon>Pentapetalae</taxon>
        <taxon>Caryophyllales</taxon>
        <taxon>Chenopodiaceae</taxon>
        <taxon>Chenopodioideae</taxon>
        <taxon>Anserineae</taxon>
        <taxon>Spinacia</taxon>
    </lineage>
</organism>
<feature type="region of interest" description="Disordered" evidence="1">
    <location>
        <begin position="58"/>
        <end position="93"/>
    </location>
</feature>
<feature type="compositionally biased region" description="Basic and acidic residues" evidence="1">
    <location>
        <begin position="164"/>
        <end position="177"/>
    </location>
</feature>
<protein>
    <submittedName>
        <fullName evidence="3">Uncharacterized protein</fullName>
    </submittedName>
</protein>
<feature type="region of interest" description="Disordered" evidence="1">
    <location>
        <begin position="148"/>
        <end position="188"/>
    </location>
</feature>
<dbReference type="Proteomes" id="UP000813463">
    <property type="component" value="Chromosome 4"/>
</dbReference>
<dbReference type="GeneID" id="110783601"/>
<evidence type="ECO:0000313" key="2">
    <source>
        <dbReference type="Proteomes" id="UP000813463"/>
    </source>
</evidence>
<reference evidence="3" key="2">
    <citation type="submission" date="2025-08" db="UniProtKB">
        <authorList>
            <consortium name="RefSeq"/>
        </authorList>
    </citation>
    <scope>IDENTIFICATION</scope>
    <source>
        <tissue evidence="3">Leaf</tissue>
    </source>
</reference>
<gene>
    <name evidence="3" type="primary">LOC110783601</name>
</gene>
<evidence type="ECO:0000313" key="3">
    <source>
        <dbReference type="RefSeq" id="XP_056683608.1"/>
    </source>
</evidence>
<reference evidence="2" key="1">
    <citation type="journal article" date="2021" name="Nat. Commun.">
        <title>Genomic analyses provide insights into spinach domestication and the genetic basis of agronomic traits.</title>
        <authorList>
            <person name="Cai X."/>
            <person name="Sun X."/>
            <person name="Xu C."/>
            <person name="Sun H."/>
            <person name="Wang X."/>
            <person name="Ge C."/>
            <person name="Zhang Z."/>
            <person name="Wang Q."/>
            <person name="Fei Z."/>
            <person name="Jiao C."/>
            <person name="Wang Q."/>
        </authorList>
    </citation>
    <scope>NUCLEOTIDE SEQUENCE [LARGE SCALE GENOMIC DNA]</scope>
    <source>
        <strain evidence="2">cv. Varoflay</strain>
    </source>
</reference>
<sequence length="188" mass="20672">MIKYWISGGRSVLHVSKADYQNGAINMLRASSFSSASHNPKNIHSNKVDAPFATAETKVAPRTTSVEDPVEDPFDNYNKNNKDGSSRSTTEDAADYMADKAKKGSKGVVETALDVGEKLAEGVEQTFGTVKETTNKVKESVLGEYDEDGGYNYNRADNVDDNDDHGKVDKHVDDLRRKAGGYDLRRPH</sequence>
<proteinExistence type="predicted"/>
<name>A0ABM3QJS1_SPIOL</name>
<dbReference type="RefSeq" id="XP_056683608.1">
    <property type="nucleotide sequence ID" value="XM_056827630.1"/>
</dbReference>
<keyword evidence="2" id="KW-1185">Reference proteome</keyword>
<accession>A0ABM3QJS1</accession>
<evidence type="ECO:0000256" key="1">
    <source>
        <dbReference type="SAM" id="MobiDB-lite"/>
    </source>
</evidence>